<gene>
    <name evidence="1" type="ORF">GMBLW1_38550</name>
</gene>
<keyword evidence="2" id="KW-1185">Reference proteome</keyword>
<dbReference type="KEGG" id="tim:GMBLW1_38550"/>
<dbReference type="EMBL" id="LR593887">
    <property type="protein sequence ID" value="VTS08032.1"/>
    <property type="molecule type" value="Genomic_DNA"/>
</dbReference>
<evidence type="ECO:0000313" key="2">
    <source>
        <dbReference type="Proteomes" id="UP000464378"/>
    </source>
</evidence>
<dbReference type="EMBL" id="LR586016">
    <property type="protein sequence ID" value="VIP05338.1"/>
    <property type="molecule type" value="Genomic_DNA"/>
</dbReference>
<evidence type="ECO:0008006" key="3">
    <source>
        <dbReference type="Google" id="ProtNLM"/>
    </source>
</evidence>
<evidence type="ECO:0000313" key="1">
    <source>
        <dbReference type="EMBL" id="VIP05338.1"/>
    </source>
</evidence>
<name>A0A6C2YUC2_9BACT</name>
<protein>
    <recommendedName>
        <fullName evidence="3">Transposase IS4-like domain-containing protein</fullName>
    </recommendedName>
</protein>
<accession>A0A6C2YUC2</accession>
<dbReference type="Proteomes" id="UP000464378">
    <property type="component" value="Chromosome"/>
</dbReference>
<proteinExistence type="predicted"/>
<dbReference type="InParanoid" id="A0A6C2YUC2"/>
<sequence>MNGRKRHIVVDTLGRIGGGITPVSIQDWDGAEEVTLQAKRAATRMAQVFADSAYEAMVFWAEWFAASRAKPDFWTGS</sequence>
<organism evidence="1">
    <name type="scientific">Tuwongella immobilis</name>
    <dbReference type="NCBI Taxonomy" id="692036"/>
    <lineage>
        <taxon>Bacteria</taxon>
        <taxon>Pseudomonadati</taxon>
        <taxon>Planctomycetota</taxon>
        <taxon>Planctomycetia</taxon>
        <taxon>Gemmatales</taxon>
        <taxon>Gemmataceae</taxon>
        <taxon>Tuwongella</taxon>
    </lineage>
</organism>
<reference evidence="1" key="1">
    <citation type="submission" date="2019-04" db="EMBL/GenBank/DDBJ databases">
        <authorList>
            <consortium name="Science for Life Laboratories"/>
        </authorList>
    </citation>
    <scope>NUCLEOTIDE SEQUENCE</scope>
    <source>
        <strain evidence="1">MBLW1</strain>
    </source>
</reference>
<dbReference type="AlphaFoldDB" id="A0A6C2YUC2"/>